<dbReference type="GO" id="GO:0043139">
    <property type="term" value="F:5'-3' DNA helicase activity"/>
    <property type="evidence" value="ECO:0007669"/>
    <property type="project" value="TreeGrafter"/>
</dbReference>
<feature type="domain" description="YprB ribonuclease H-like" evidence="6">
    <location>
        <begin position="346"/>
        <end position="538"/>
    </location>
</feature>
<evidence type="ECO:0000313" key="8">
    <source>
        <dbReference type="Proteomes" id="UP000315628"/>
    </source>
</evidence>
<dbReference type="EMBL" id="VIUW01000001">
    <property type="protein sequence ID" value="TWD17108.1"/>
    <property type="molecule type" value="Genomic_DNA"/>
</dbReference>
<dbReference type="PANTHER" id="PTHR43788:SF8">
    <property type="entry name" value="DNA-BINDING PROTEIN SMUBP-2"/>
    <property type="match status" value="1"/>
</dbReference>
<evidence type="ECO:0000259" key="6">
    <source>
        <dbReference type="Pfam" id="PF13482"/>
    </source>
</evidence>
<dbReference type="InterPro" id="IPR041679">
    <property type="entry name" value="DNA2/NAM7-like_C"/>
</dbReference>
<keyword evidence="1" id="KW-0547">Nucleotide-binding</keyword>
<reference evidence="7 8" key="1">
    <citation type="submission" date="2019-06" db="EMBL/GenBank/DDBJ databases">
        <title>Sequencing the genomes of 1000 actinobacteria strains.</title>
        <authorList>
            <person name="Klenk H.-P."/>
        </authorList>
    </citation>
    <scope>NUCLEOTIDE SEQUENCE [LARGE SCALE GENOMIC DNA]</scope>
    <source>
        <strain evidence="7 8">DSM 18935</strain>
    </source>
</reference>
<protein>
    <recommendedName>
        <fullName evidence="9">AAA+ ATPase domain-containing protein</fullName>
    </recommendedName>
</protein>
<dbReference type="InterPro" id="IPR027417">
    <property type="entry name" value="P-loop_NTPase"/>
</dbReference>
<dbReference type="SUPFAM" id="SSF53098">
    <property type="entry name" value="Ribonuclease H-like"/>
    <property type="match status" value="1"/>
</dbReference>
<keyword evidence="4" id="KW-0067">ATP-binding</keyword>
<dbReference type="GO" id="GO:0016787">
    <property type="term" value="F:hydrolase activity"/>
    <property type="evidence" value="ECO:0007669"/>
    <property type="project" value="UniProtKB-KW"/>
</dbReference>
<dbReference type="RefSeq" id="WP_144855501.1">
    <property type="nucleotide sequence ID" value="NZ_BAAAYT010000002.1"/>
</dbReference>
<dbReference type="Pfam" id="PF13604">
    <property type="entry name" value="AAA_30"/>
    <property type="match status" value="1"/>
</dbReference>
<keyword evidence="8" id="KW-1185">Reference proteome</keyword>
<evidence type="ECO:0000256" key="2">
    <source>
        <dbReference type="ARBA" id="ARBA00022801"/>
    </source>
</evidence>
<dbReference type="InterPro" id="IPR038720">
    <property type="entry name" value="YprB_RNase_H-like_dom"/>
</dbReference>
<dbReference type="OrthoDB" id="9757917at2"/>
<dbReference type="CDD" id="cd17934">
    <property type="entry name" value="DEXXQc_Upf1-like"/>
    <property type="match status" value="1"/>
</dbReference>
<evidence type="ECO:0000259" key="5">
    <source>
        <dbReference type="Pfam" id="PF13087"/>
    </source>
</evidence>
<name>A0A560WHN9_9MICO</name>
<dbReference type="AlphaFoldDB" id="A0A560WHN9"/>
<dbReference type="CDD" id="cd18808">
    <property type="entry name" value="SF1_C_Upf1"/>
    <property type="match status" value="1"/>
</dbReference>
<dbReference type="Pfam" id="PF13482">
    <property type="entry name" value="RNase_H_2"/>
    <property type="match status" value="1"/>
</dbReference>
<comment type="caution">
    <text evidence="7">The sequence shown here is derived from an EMBL/GenBank/DDBJ whole genome shotgun (WGS) entry which is preliminary data.</text>
</comment>
<dbReference type="InterPro" id="IPR019993">
    <property type="entry name" value="RecB_nuclease_TM0106_put"/>
</dbReference>
<dbReference type="GO" id="GO:0005524">
    <property type="term" value="F:ATP binding"/>
    <property type="evidence" value="ECO:0007669"/>
    <property type="project" value="UniProtKB-KW"/>
</dbReference>
<dbReference type="Gene3D" id="3.40.50.300">
    <property type="entry name" value="P-loop containing nucleotide triphosphate hydrolases"/>
    <property type="match status" value="2"/>
</dbReference>
<sequence length="1196" mass="128208">MLFPDGGAPGQVVLSASDLRAAGECEHALLAELDVATGRSPASPLEVDEVAARAADLGTAHEQRVLLALATAYPGGVRSPVRPAPTPQGYREAMHQTLALMADPQVAVIHQACVYDGGLPGTATPLVGFADFLVRGDDGAWIVCDAKLAQSESVTALLQIGAYADILQRARAALDGGAKGAVRLAPFARLILGDDEVSDTALADLLPVVRARRARLTSLVTDQLAEHDPVGWGDPRLDACLSCPHCQRHLEARDDVLLVAGVHADQRARLTAVGVETITGLADLPEDARVPGLRPDRLQRLRAQARLQLRARETASHGTSGEASLPVEVHTPGALAILPPPSEGDVFFDFEGDPMWHEPGSRVWGLEYLFGCLTHDGGAQTYRAFWAHSRADEGRALMDFLGWLQERRRRWPDLHVYHYADYERAALLRLAARHGVGQQVVDALLVDGVFVDLYPVVKAGVRVGTGSYSIKKLEPLYMGDELRDADGVTGGGDSIVEYHRYVQAGLDGDGALAAERLEDIRQYNEYDCLSTLRLRDWLLARADEYGIAPTPGRAAPDPDEQVEDEHPVEVAVRERLGDLPREQRTAEQQALAMLGAAVQYHRREAKPHWWGHFDRLESPAEQWVRSGDVFVTESARVLQPWQRPTPRSNPVRLLELRGELNPGLASRVGGSLVAVYGDPVPPCLAKDKLPHGAREVTIQDLSSTVDEHGVEVSTIVVAEKLPNGGEDYHCLPIGLGPSAPPPAGKIVEALERVAFEALDAEGAAAAPATPALDLLRRVPPRLTGRTHLPRTGDSVADVRDALLALDHSYLAVQGPPGTGKTYVGSRVVAELVLTHRWRVAVTSQSHAAVENFLDAVVEAGVPAGQVGKRDAKGDQPAWTVLEGYGHAGFAAEHDEAGRGYVIGGTAWDLTHPERIEPGQCDLVVVDEAGQFAVAPTVAVSTAGRLLLLLGDPQQLPQVSQGTHSEPVDASALGWLIDGASTMPEDLGYFLPDTWRMHPDLTAPISRLAYDDQLGSKAGVTGARSLEGVAPGLHVVPVDHADRRTSSPEEAEAIRDLITSLQGRTWTDPGADEGGGARPLRPADVLVVTAYNHQVRTVRAALDAAGLNETVVGTVDKLQGQQAPVVIVSMCASTVHDVSRGLRFLLSRNRLNVAISRGQHAAYVVMSPRLVEAAPRSPGELRALGAFMGLVTDSRTP</sequence>
<dbReference type="SUPFAM" id="SSF52540">
    <property type="entry name" value="P-loop containing nucleoside triphosphate hydrolases"/>
    <property type="match status" value="1"/>
</dbReference>
<accession>A0A560WHN9</accession>
<dbReference type="Proteomes" id="UP000315628">
    <property type="component" value="Unassembled WGS sequence"/>
</dbReference>
<evidence type="ECO:0000256" key="4">
    <source>
        <dbReference type="ARBA" id="ARBA00022840"/>
    </source>
</evidence>
<dbReference type="NCBIfam" id="TIGR03491">
    <property type="entry name" value="TM0106 family RecB-like putative nuclease"/>
    <property type="match status" value="1"/>
</dbReference>
<keyword evidence="3" id="KW-0347">Helicase</keyword>
<proteinExistence type="predicted"/>
<dbReference type="PANTHER" id="PTHR43788">
    <property type="entry name" value="DNA2/NAM7 HELICASE FAMILY MEMBER"/>
    <property type="match status" value="1"/>
</dbReference>
<evidence type="ECO:0008006" key="9">
    <source>
        <dbReference type="Google" id="ProtNLM"/>
    </source>
</evidence>
<dbReference type="InterPro" id="IPR050534">
    <property type="entry name" value="Coronavir_polyprotein_1ab"/>
</dbReference>
<gene>
    <name evidence="7" type="ORF">FB557_0669</name>
</gene>
<keyword evidence="2" id="KW-0378">Hydrolase</keyword>
<feature type="domain" description="DNA2/NAM7 helicase-like C-terminal" evidence="5">
    <location>
        <begin position="989"/>
        <end position="1165"/>
    </location>
</feature>
<evidence type="ECO:0000313" key="7">
    <source>
        <dbReference type="EMBL" id="TWD17108.1"/>
    </source>
</evidence>
<dbReference type="Pfam" id="PF13087">
    <property type="entry name" value="AAA_12"/>
    <property type="match status" value="1"/>
</dbReference>
<evidence type="ECO:0000256" key="3">
    <source>
        <dbReference type="ARBA" id="ARBA00022806"/>
    </source>
</evidence>
<organism evidence="7 8">
    <name type="scientific">Marihabitans asiaticum</name>
    <dbReference type="NCBI Taxonomy" id="415218"/>
    <lineage>
        <taxon>Bacteria</taxon>
        <taxon>Bacillati</taxon>
        <taxon>Actinomycetota</taxon>
        <taxon>Actinomycetes</taxon>
        <taxon>Micrococcales</taxon>
        <taxon>Intrasporangiaceae</taxon>
        <taxon>Marihabitans</taxon>
    </lineage>
</organism>
<dbReference type="InterPro" id="IPR047187">
    <property type="entry name" value="SF1_C_Upf1"/>
</dbReference>
<evidence type="ECO:0000256" key="1">
    <source>
        <dbReference type="ARBA" id="ARBA00022741"/>
    </source>
</evidence>
<dbReference type="InterPro" id="IPR012337">
    <property type="entry name" value="RNaseH-like_sf"/>
</dbReference>